<comment type="subcellular location">
    <subcellularLocation>
        <location evidence="1">Cell membrane</location>
        <topology evidence="1">Multi-pass membrane protein</topology>
    </subcellularLocation>
</comment>
<feature type="transmembrane region" description="Helical" evidence="8">
    <location>
        <begin position="120"/>
        <end position="139"/>
    </location>
</feature>
<evidence type="ECO:0000256" key="5">
    <source>
        <dbReference type="ARBA" id="ARBA00022989"/>
    </source>
</evidence>
<dbReference type="AlphaFoldDB" id="A0A2C6MBH5"/>
<keyword evidence="10" id="KW-1185">Reference proteome</keyword>
<gene>
    <name evidence="9" type="ORF">P378_19990</name>
</gene>
<dbReference type="InterPro" id="IPR003688">
    <property type="entry name" value="TraG/VirD4"/>
</dbReference>
<dbReference type="PANTHER" id="PTHR37937">
    <property type="entry name" value="CONJUGATIVE TRANSFER: DNA TRANSPORT"/>
    <property type="match status" value="1"/>
</dbReference>
<dbReference type="Proteomes" id="UP000222564">
    <property type="component" value="Unassembled WGS sequence"/>
</dbReference>
<evidence type="ECO:0000256" key="4">
    <source>
        <dbReference type="ARBA" id="ARBA00022692"/>
    </source>
</evidence>
<feature type="compositionally biased region" description="Acidic residues" evidence="7">
    <location>
        <begin position="737"/>
        <end position="746"/>
    </location>
</feature>
<dbReference type="EMBL" id="AWQQ01000146">
    <property type="protein sequence ID" value="PHJ36845.1"/>
    <property type="molecule type" value="Genomic_DNA"/>
</dbReference>
<dbReference type="RefSeq" id="WP_099084151.1">
    <property type="nucleotide sequence ID" value="NZ_AWQQ01000146.1"/>
</dbReference>
<organism evidence="9 10">
    <name type="scientific">Desulforamulus profundi</name>
    <dbReference type="NCBI Taxonomy" id="1383067"/>
    <lineage>
        <taxon>Bacteria</taxon>
        <taxon>Bacillati</taxon>
        <taxon>Bacillota</taxon>
        <taxon>Clostridia</taxon>
        <taxon>Eubacteriales</taxon>
        <taxon>Peptococcaceae</taxon>
        <taxon>Desulforamulus</taxon>
    </lineage>
</organism>
<dbReference type="Pfam" id="PF02534">
    <property type="entry name" value="T4SS-DNA_transf"/>
    <property type="match status" value="1"/>
</dbReference>
<dbReference type="NCBIfam" id="NF045973">
    <property type="entry name" value="conju_CD1115"/>
    <property type="match status" value="1"/>
</dbReference>
<dbReference type="SUPFAM" id="SSF52540">
    <property type="entry name" value="P-loop containing nucleoside triphosphate hydrolases"/>
    <property type="match status" value="1"/>
</dbReference>
<evidence type="ECO:0000256" key="6">
    <source>
        <dbReference type="ARBA" id="ARBA00023136"/>
    </source>
</evidence>
<keyword evidence="5 8" id="KW-1133">Transmembrane helix</keyword>
<evidence type="ECO:0000256" key="8">
    <source>
        <dbReference type="SAM" id="Phobius"/>
    </source>
</evidence>
<accession>A0A2C6MBH5</accession>
<evidence type="ECO:0000256" key="2">
    <source>
        <dbReference type="ARBA" id="ARBA00008806"/>
    </source>
</evidence>
<evidence type="ECO:0000256" key="3">
    <source>
        <dbReference type="ARBA" id="ARBA00022475"/>
    </source>
</evidence>
<dbReference type="PANTHER" id="PTHR37937:SF1">
    <property type="entry name" value="CONJUGATIVE TRANSFER: DNA TRANSPORT"/>
    <property type="match status" value="1"/>
</dbReference>
<evidence type="ECO:0000256" key="7">
    <source>
        <dbReference type="SAM" id="MobiDB-lite"/>
    </source>
</evidence>
<evidence type="ECO:0000256" key="1">
    <source>
        <dbReference type="ARBA" id="ARBA00004651"/>
    </source>
</evidence>
<name>A0A2C6MBH5_9FIRM</name>
<proteinExistence type="inferred from homology"/>
<keyword evidence="6 8" id="KW-0472">Membrane</keyword>
<feature type="transmembrane region" description="Helical" evidence="8">
    <location>
        <begin position="32"/>
        <end position="54"/>
    </location>
</feature>
<protein>
    <submittedName>
        <fullName evidence="9">Type IV secretory pathway protein VirD4</fullName>
    </submittedName>
</protein>
<keyword evidence="3" id="KW-1003">Cell membrane</keyword>
<comment type="caution">
    <text evidence="9">The sequence shown here is derived from an EMBL/GenBank/DDBJ whole genome shotgun (WGS) entry which is preliminary data.</text>
</comment>
<dbReference type="CDD" id="cd01127">
    <property type="entry name" value="TrwB_TraG_TraD_VirD4"/>
    <property type="match status" value="1"/>
</dbReference>
<keyword evidence="4 8" id="KW-0812">Transmembrane</keyword>
<dbReference type="InterPro" id="IPR051539">
    <property type="entry name" value="T4SS-coupling_protein"/>
</dbReference>
<dbReference type="InterPro" id="IPR027417">
    <property type="entry name" value="P-loop_NTPase"/>
</dbReference>
<sequence>MRLPDKLKPALKTIKGAWDIKLPPWVKKHKKAVLITAGLPVAIPLLFIADVWAIGSLAASIHDISWSIKTLNALATPEEIAAAKAHGKVLSYVSGHPVQTAIAWLKKPARELTHPDVRNIWLWLNLFLIIPVAGGIIFLRKHKQNKNNSNMIHGLKIVNNSAYGTSRWASLKDLKSFCEFGPPVSPENNPGNKIKFPGGNLIGELEGKIVRVNFEKMPTVLKNTPKTAPHCIAYGGTGSGKSFSFVSSNIVAAAAEEQSLVVIDPKGELFTTFAKWLKKKGYENVWALNFMTPEHSHRWNPVLECQNDAEISEMVDTLSRNAASDSKSYFMLKAMELMEAFIGLLKGDFPIEQQHMRSIMTLSAWPAEKLEVRFRDAYKAGKISSTIYERWRGVVKENYGYAQSNLTAVLKNLTTDPLAALLSEQEIKLDEIGKKKTALFLIIPTSGEGVYLRPILSIFYKFLFKRLDKLAFNSPGQTLPVKVRNIWDEMANVGMIPGLPEIISTARSKGIHIQMILQTPSQLEYVYGVQEAKTILGNCPTVMLIGIAPADSELAKMFSEKLGSAAVEAEHTSEDTTVPIKHVFELKKKTRTIIERPLMTVSEILRIGPKDCIALLQWSYPAFLRKIGWTELPQAKEIISCGMLPVNEFIPARNFNVSKPDVDGENSFDEKQTNSFSEPLLFSQKKTAEKVSFNQQNRQHDQYSCQVATTTQTAAIDDQQKQENAGETVRTDHPGSDIEDFIDDTQDTPKKNNVPW</sequence>
<feature type="region of interest" description="Disordered" evidence="7">
    <location>
        <begin position="715"/>
        <end position="756"/>
    </location>
</feature>
<reference evidence="9 10" key="1">
    <citation type="submission" date="2013-09" db="EMBL/GenBank/DDBJ databases">
        <title>Biodegradation of hydrocarbons in the deep terrestrial subsurface : characterization of a microbial consortium composed of two Desulfotomaculum species originating from a deep geological formation.</title>
        <authorList>
            <person name="Aullo T."/>
            <person name="Berlendis S."/>
            <person name="Lascourreges J.-F."/>
            <person name="Dessort D."/>
            <person name="Saint-Laurent S."/>
            <person name="Schraauwers B."/>
            <person name="Mas J."/>
            <person name="Magot M."/>
            <person name="Ranchou-Peyruse A."/>
        </authorList>
    </citation>
    <scope>NUCLEOTIDE SEQUENCE [LARGE SCALE GENOMIC DNA]</scope>
    <source>
        <strain evidence="9 10">Bs107</strain>
    </source>
</reference>
<evidence type="ECO:0000313" key="9">
    <source>
        <dbReference type="EMBL" id="PHJ36845.1"/>
    </source>
</evidence>
<dbReference type="Gene3D" id="3.40.50.300">
    <property type="entry name" value="P-loop containing nucleotide triphosphate hydrolases"/>
    <property type="match status" value="2"/>
</dbReference>
<evidence type="ECO:0000313" key="10">
    <source>
        <dbReference type="Proteomes" id="UP000222564"/>
    </source>
</evidence>
<dbReference type="OrthoDB" id="9766496at2"/>
<comment type="similarity">
    <text evidence="2">Belongs to the VirD4/TraG family.</text>
</comment>
<dbReference type="GO" id="GO:0005886">
    <property type="term" value="C:plasma membrane"/>
    <property type="evidence" value="ECO:0007669"/>
    <property type="project" value="UniProtKB-SubCell"/>
</dbReference>